<gene>
    <name evidence="5" type="ORF">JJN12_04010</name>
</gene>
<dbReference type="InterPro" id="IPR011683">
    <property type="entry name" value="Glyco_hydro_53"/>
</dbReference>
<keyword evidence="6" id="KW-1185">Reference proteome</keyword>
<dbReference type="PANTHER" id="PTHR34983:SF2">
    <property type="entry name" value="ENDO-BETA-1,4-GALACTANASE"/>
    <property type="match status" value="1"/>
</dbReference>
<dbReference type="SUPFAM" id="SSF51445">
    <property type="entry name" value="(Trans)glycosidases"/>
    <property type="match status" value="1"/>
</dbReference>
<name>A0ABS1IYY9_9FIRM</name>
<dbReference type="PANTHER" id="PTHR34983">
    <property type="entry name" value="ARABINOGALACTAN ENDO-BETA-1,4-GALACTANASE A"/>
    <property type="match status" value="1"/>
</dbReference>
<evidence type="ECO:0000256" key="3">
    <source>
        <dbReference type="ARBA" id="ARBA00023295"/>
    </source>
</evidence>
<organism evidence="5 6">
    <name type="scientific">Catonella massiliensis</name>
    <dbReference type="NCBI Taxonomy" id="2799636"/>
    <lineage>
        <taxon>Bacteria</taxon>
        <taxon>Bacillati</taxon>
        <taxon>Bacillota</taxon>
        <taxon>Clostridia</taxon>
        <taxon>Lachnospirales</taxon>
        <taxon>Lachnospiraceae</taxon>
        <taxon>Catonella</taxon>
    </lineage>
</organism>
<evidence type="ECO:0000313" key="6">
    <source>
        <dbReference type="Proteomes" id="UP000604730"/>
    </source>
</evidence>
<comment type="catalytic activity">
    <reaction evidence="4">
        <text>The enzyme specifically hydrolyzes (1-&gt;4)-beta-D-galactosidic linkages in type I arabinogalactans.</text>
        <dbReference type="EC" id="3.2.1.89"/>
    </reaction>
</comment>
<dbReference type="Proteomes" id="UP000604730">
    <property type="component" value="Unassembled WGS sequence"/>
</dbReference>
<evidence type="ECO:0000256" key="4">
    <source>
        <dbReference type="RuleBase" id="RU361192"/>
    </source>
</evidence>
<comment type="caution">
    <text evidence="5">The sequence shown here is derived from an EMBL/GenBank/DDBJ whole genome shotgun (WGS) entry which is preliminary data.</text>
</comment>
<keyword evidence="2 4" id="KW-0378">Hydrolase</keyword>
<dbReference type="InterPro" id="IPR017853">
    <property type="entry name" value="GH"/>
</dbReference>
<dbReference type="GO" id="GO:0016787">
    <property type="term" value="F:hydrolase activity"/>
    <property type="evidence" value="ECO:0007669"/>
    <property type="project" value="UniProtKB-KW"/>
</dbReference>
<dbReference type="EC" id="3.2.1.89" evidence="4"/>
<protein>
    <recommendedName>
        <fullName evidence="4">Arabinogalactan endo-beta-1,4-galactanase</fullName>
        <ecNumber evidence="4">3.2.1.89</ecNumber>
    </recommendedName>
</protein>
<dbReference type="RefSeq" id="WP_208428473.1">
    <property type="nucleotide sequence ID" value="NZ_JAEPRJ010000001.1"/>
</dbReference>
<accession>A0ABS1IYY9</accession>
<comment type="similarity">
    <text evidence="1 4">Belongs to the glycosyl hydrolase 53 family.</text>
</comment>
<evidence type="ECO:0000256" key="1">
    <source>
        <dbReference type="ARBA" id="ARBA00010687"/>
    </source>
</evidence>
<dbReference type="Pfam" id="PF07745">
    <property type="entry name" value="Glyco_hydro_53"/>
    <property type="match status" value="1"/>
</dbReference>
<evidence type="ECO:0000256" key="2">
    <source>
        <dbReference type="ARBA" id="ARBA00022801"/>
    </source>
</evidence>
<dbReference type="EMBL" id="JAEPRJ010000001">
    <property type="protein sequence ID" value="MBK5896950.1"/>
    <property type="molecule type" value="Genomic_DNA"/>
</dbReference>
<evidence type="ECO:0000313" key="5">
    <source>
        <dbReference type="EMBL" id="MBK5896950.1"/>
    </source>
</evidence>
<keyword evidence="3 4" id="KW-0326">Glycosidase</keyword>
<sequence>MEKKKNLSVLMIAVLLLTISLGKLSLVSVLAFDDRQYTKDFIRGVDVSALKMLEDLGAHYYQNHEKADALRILKNNGANYVRLKLWLNPYDEKGNAYGGGTNDYKTTLSLAKRAKALGMKILIDFHLSDFWADPANQIKPKEWEKLSYIETKNVLYLYFKNTLNKFVEDGINPDMVQIGNEISSGILHDYGKIGTNDDFSGLAGLLESAIGGVRVSNASNTKIMLHLDQGGRNQLYRWFFEGLLKASPNLDFDVIGLSYYPMWHGTMEGLQYNLKYLASTYGKEVCVVETAYAWTTDDGDGSGNVFIKGDEKVGGYPATVEGQSKFISDLKEIILNVPNHKGIGFFYWEPEWVPVKNGTYATSAGVKYKNDKVKPSNTWDNMTLFDFMGNALDSIKVMNRPNENLISNMSFEQDGVTNSPKNWKVWIENNKEFNTVKTEYGKAYDGNYKLTFWNDKNYSCSVYKKYTNIPNGTYKFSIWAMTNGKQDVIRLYAKNYGGTELNTSIKTSDVNWNKFSIDEIKVTNNTLEVGIYSVAKANDWCNLDMAVLRKIK</sequence>
<dbReference type="Gene3D" id="2.60.120.260">
    <property type="entry name" value="Galactose-binding domain-like"/>
    <property type="match status" value="1"/>
</dbReference>
<dbReference type="Gene3D" id="3.20.20.80">
    <property type="entry name" value="Glycosidases"/>
    <property type="match status" value="1"/>
</dbReference>
<reference evidence="5 6" key="1">
    <citation type="submission" date="2021-01" db="EMBL/GenBank/DDBJ databases">
        <title>Isolation and description of Catonella massiliensis sp. nov., a novel Catonella species, isolated from a stable periodontitis subject.</title>
        <authorList>
            <person name="Antezack A."/>
            <person name="Boxberger M."/>
            <person name="La Scola B."/>
            <person name="Monnet-Corti V."/>
        </authorList>
    </citation>
    <scope>NUCLEOTIDE SEQUENCE [LARGE SCALE GENOMIC DNA]</scope>
    <source>
        <strain evidence="5 6">Marseille-Q4567</strain>
    </source>
</reference>
<proteinExistence type="inferred from homology"/>